<keyword evidence="5 6" id="KW-0539">Nucleus</keyword>
<comment type="subcellular location">
    <subcellularLocation>
        <location evidence="6">Nucleus</location>
        <location evidence="6">Nucleolus</location>
    </subcellularLocation>
    <subcellularLocation>
        <location evidence="6">Nucleus</location>
        <location evidence="6">Nucleoplasm</location>
    </subcellularLocation>
</comment>
<dbReference type="Gene3D" id="2.130.10.10">
    <property type="entry name" value="YVTN repeat-like/Quinoprotein amine dehydrogenase"/>
    <property type="match status" value="1"/>
</dbReference>
<feature type="compositionally biased region" description="Acidic residues" evidence="8">
    <location>
        <begin position="18"/>
        <end position="55"/>
    </location>
</feature>
<keyword evidence="4" id="KW-0677">Repeat</keyword>
<dbReference type="GO" id="GO:0005654">
    <property type="term" value="C:nucleoplasm"/>
    <property type="evidence" value="ECO:0007669"/>
    <property type="project" value="UniProtKB-SubCell"/>
</dbReference>
<protein>
    <recommendedName>
        <fullName evidence="6">Ribosome biogenesis protein BOP1 homolog</fullName>
    </recommendedName>
</protein>
<dbReference type="SMART" id="SM01035">
    <property type="entry name" value="BOP1NT"/>
    <property type="match status" value="1"/>
</dbReference>
<dbReference type="HAMAP" id="MF_03027">
    <property type="entry name" value="BOP1"/>
    <property type="match status" value="1"/>
</dbReference>
<dbReference type="Pfam" id="PF00400">
    <property type="entry name" value="WD40"/>
    <property type="match status" value="4"/>
</dbReference>
<feature type="repeat" description="WD" evidence="7">
    <location>
        <begin position="451"/>
        <end position="492"/>
    </location>
</feature>
<comment type="caution">
    <text evidence="10">The sequence shown here is derived from an EMBL/GenBank/DDBJ whole genome shotgun (WGS) entry which is preliminary data.</text>
</comment>
<dbReference type="FunCoup" id="A0A2V0PEQ3">
    <property type="interactions" value="1754"/>
</dbReference>
<dbReference type="AlphaFoldDB" id="A0A2V0PEQ3"/>
<dbReference type="GO" id="GO:0000466">
    <property type="term" value="P:maturation of 5.8S rRNA from tricistronic rRNA transcript (SSU-rRNA, 5.8S rRNA, LSU-rRNA)"/>
    <property type="evidence" value="ECO:0007669"/>
    <property type="project" value="UniProtKB-UniRule"/>
</dbReference>
<evidence type="ECO:0000256" key="1">
    <source>
        <dbReference type="ARBA" id="ARBA00022517"/>
    </source>
</evidence>
<proteinExistence type="inferred from homology"/>
<dbReference type="STRING" id="307507.A0A2V0PEQ3"/>
<evidence type="ECO:0000256" key="2">
    <source>
        <dbReference type="ARBA" id="ARBA00022552"/>
    </source>
</evidence>
<reference evidence="10 11" key="1">
    <citation type="journal article" date="2018" name="Sci. Rep.">
        <title>Raphidocelis subcapitata (=Pseudokirchneriella subcapitata) provides an insight into genome evolution and environmental adaptations in the Sphaeropleales.</title>
        <authorList>
            <person name="Suzuki S."/>
            <person name="Yamaguchi H."/>
            <person name="Nakajima N."/>
            <person name="Kawachi M."/>
        </authorList>
    </citation>
    <scope>NUCLEOTIDE SEQUENCE [LARGE SCALE GENOMIC DNA]</scope>
    <source>
        <strain evidence="10 11">NIES-35</strain>
    </source>
</reference>
<dbReference type="Proteomes" id="UP000247498">
    <property type="component" value="Unassembled WGS sequence"/>
</dbReference>
<dbReference type="SMART" id="SM00320">
    <property type="entry name" value="WD40"/>
    <property type="match status" value="7"/>
</dbReference>
<comment type="function">
    <text evidence="6">Required for maturation of ribosomal RNAs and formation of the large ribosomal subunit.</text>
</comment>
<dbReference type="PROSITE" id="PS50082">
    <property type="entry name" value="WD_REPEATS_2"/>
    <property type="match status" value="1"/>
</dbReference>
<dbReference type="PROSITE" id="PS50294">
    <property type="entry name" value="WD_REPEATS_REGION"/>
    <property type="match status" value="1"/>
</dbReference>
<feature type="compositionally biased region" description="Low complexity" evidence="8">
    <location>
        <begin position="126"/>
        <end position="145"/>
    </location>
</feature>
<dbReference type="PANTHER" id="PTHR17605:SF0">
    <property type="entry name" value="RIBOSOME BIOGENESIS PROTEIN BOP1"/>
    <property type="match status" value="1"/>
</dbReference>
<feature type="compositionally biased region" description="Acidic residues" evidence="8">
    <location>
        <begin position="91"/>
        <end position="115"/>
    </location>
</feature>
<evidence type="ECO:0000313" key="11">
    <source>
        <dbReference type="Proteomes" id="UP000247498"/>
    </source>
</evidence>
<organism evidence="10 11">
    <name type="scientific">Raphidocelis subcapitata</name>
    <dbReference type="NCBI Taxonomy" id="307507"/>
    <lineage>
        <taxon>Eukaryota</taxon>
        <taxon>Viridiplantae</taxon>
        <taxon>Chlorophyta</taxon>
        <taxon>core chlorophytes</taxon>
        <taxon>Chlorophyceae</taxon>
        <taxon>CS clade</taxon>
        <taxon>Sphaeropleales</taxon>
        <taxon>Selenastraceae</taxon>
        <taxon>Raphidocelis</taxon>
    </lineage>
</organism>
<evidence type="ECO:0000256" key="4">
    <source>
        <dbReference type="ARBA" id="ARBA00022737"/>
    </source>
</evidence>
<evidence type="ECO:0000256" key="5">
    <source>
        <dbReference type="ARBA" id="ARBA00023242"/>
    </source>
</evidence>
<feature type="compositionally biased region" description="Low complexity" evidence="8">
    <location>
        <begin position="60"/>
        <end position="87"/>
    </location>
</feature>
<dbReference type="InterPro" id="IPR028598">
    <property type="entry name" value="BOP1/Erb1"/>
</dbReference>
<dbReference type="EMBL" id="BDRX01000100">
    <property type="protein sequence ID" value="GBF97452.1"/>
    <property type="molecule type" value="Genomic_DNA"/>
</dbReference>
<feature type="region of interest" description="Disordered" evidence="8">
    <location>
        <begin position="340"/>
        <end position="361"/>
    </location>
</feature>
<keyword evidence="1 6" id="KW-0690">Ribosome biogenesis</keyword>
<dbReference type="PROSITE" id="PS00678">
    <property type="entry name" value="WD_REPEATS_1"/>
    <property type="match status" value="1"/>
</dbReference>
<keyword evidence="3 7" id="KW-0853">WD repeat</keyword>
<evidence type="ECO:0000313" key="10">
    <source>
        <dbReference type="EMBL" id="GBF97452.1"/>
    </source>
</evidence>
<feature type="compositionally biased region" description="Acidic residues" evidence="8">
    <location>
        <begin position="158"/>
        <end position="168"/>
    </location>
</feature>
<evidence type="ECO:0000256" key="8">
    <source>
        <dbReference type="SAM" id="MobiDB-lite"/>
    </source>
</evidence>
<dbReference type="GO" id="GO:0000463">
    <property type="term" value="P:maturation of LSU-rRNA from tricistronic rRNA transcript (SSU-rRNA, 5.8S rRNA, LSU-rRNA)"/>
    <property type="evidence" value="ECO:0007669"/>
    <property type="project" value="UniProtKB-UniRule"/>
</dbReference>
<evidence type="ECO:0000256" key="6">
    <source>
        <dbReference type="HAMAP-Rule" id="MF_03027"/>
    </source>
</evidence>
<dbReference type="Pfam" id="PF08145">
    <property type="entry name" value="BOP1NT"/>
    <property type="match status" value="1"/>
</dbReference>
<dbReference type="InterPro" id="IPR012953">
    <property type="entry name" value="BOP1_N_dom"/>
</dbReference>
<dbReference type="InterPro" id="IPR036322">
    <property type="entry name" value="WD40_repeat_dom_sf"/>
</dbReference>
<dbReference type="InterPro" id="IPR019775">
    <property type="entry name" value="WD40_repeat_CS"/>
</dbReference>
<dbReference type="GO" id="GO:0070545">
    <property type="term" value="C:PeBoW complex"/>
    <property type="evidence" value="ECO:0007669"/>
    <property type="project" value="TreeGrafter"/>
</dbReference>
<feature type="domain" description="BOP1 N-terminal" evidence="9">
    <location>
        <begin position="185"/>
        <end position="444"/>
    </location>
</feature>
<dbReference type="InterPro" id="IPR001680">
    <property type="entry name" value="WD40_rpt"/>
</dbReference>
<comment type="similarity">
    <text evidence="6">Belongs to the WD repeat BOP1/ERB1 family.</text>
</comment>
<dbReference type="PANTHER" id="PTHR17605">
    <property type="entry name" value="RIBOSOME BIOGENESIS PROTEIN BOP1 BLOCK OF PROLIFERATION 1 PROTEIN"/>
    <property type="match status" value="1"/>
</dbReference>
<feature type="region of interest" description="Disordered" evidence="8">
    <location>
        <begin position="1"/>
        <end position="181"/>
    </location>
</feature>
<accession>A0A2V0PEQ3</accession>
<keyword evidence="11" id="KW-1185">Reference proteome</keyword>
<evidence type="ECO:0000256" key="7">
    <source>
        <dbReference type="PROSITE-ProRule" id="PRU00221"/>
    </source>
</evidence>
<dbReference type="SUPFAM" id="SSF50978">
    <property type="entry name" value="WD40 repeat-like"/>
    <property type="match status" value="1"/>
</dbReference>
<name>A0A2V0PEQ3_9CHLO</name>
<evidence type="ECO:0000256" key="3">
    <source>
        <dbReference type="ARBA" id="ARBA00022574"/>
    </source>
</evidence>
<dbReference type="InterPro" id="IPR015943">
    <property type="entry name" value="WD40/YVTN_repeat-like_dom_sf"/>
</dbReference>
<dbReference type="OrthoDB" id="5571054at2759"/>
<dbReference type="FunFam" id="2.130.10.10:FF:000061">
    <property type="entry name" value="Ribosome biogenesis protein BOP1 homolog"/>
    <property type="match status" value="1"/>
</dbReference>
<gene>
    <name evidence="10" type="ORF">Rsub_10375</name>
</gene>
<sequence>MPKRGAGGEAPAAREAAQQEEDELPVADLDLSSDDEPEDVDSSTEEDSQSDDEDVREAIADYMRAAAAARPAGAKGDGSGRASTSSRSGGGEDDDDDGDDGDEEEDGGGGDEEDGGGGGGAKQRRAGAAAGAANGHGGEQQQEQQQRQRRGKWQLPEGEPDPGSDSSEDERPNRNTVGDVPLGWYKAEDHIGYDVEGEKIARRARGDKLDALLARADGGAALRTIYDEYNDEQIVLSKSEIKMLMRLRRGQFPHLEVDPFPEYYEDEEVEPTPLVNMPEPKRRFIPSKWEEKKIVKIVRAIRNGWIKTRKQKREEARKEDEVYLLWGDDDQAANKTGAGLTHIPASKPKLPGHEESYNPPLEYVPTEEEKTSWQLLDEEDRPKFVPRAHDSLRAVPMYGDFIKEQFERCLDLYLCPRVRKKRLHVNPESLVPKLPKPQDLQPFPTTLAVRYSGHRGKVRCVAPHPAGQWLATGGDDGTVRLWEVTTGRCGRSWELGGPVMSLAWCPNPELQLLSAAVGSRLVLLPSGLGGAAAEAAAAAALDLGAAGGGGGDAAPLAAWRAREGGGAEIVCRHPVTHVTWHARGDYFASVAPTGATQSVLVHQLSKRATQNPFRKNRGRVTRAAFHPAKPFFFVATQNHVRVYNLAKQALAKKLLGGGGAISCMAVHPGGDHLIVGSDDKRLAWYDLDLSATPYKALRYHTQPLRGAAFHATYPLFASAADDGTVHVFHGRVYADLLTNPLIVPVKVLRGHRVVDHTGVMDVAFHPSQPWVFTAGADGEALLFCN</sequence>
<dbReference type="GO" id="GO:0030687">
    <property type="term" value="C:preribosome, large subunit precursor"/>
    <property type="evidence" value="ECO:0007669"/>
    <property type="project" value="UniProtKB-UniRule"/>
</dbReference>
<dbReference type="GO" id="GO:0043021">
    <property type="term" value="F:ribonucleoprotein complex binding"/>
    <property type="evidence" value="ECO:0007669"/>
    <property type="project" value="UniProtKB-UniRule"/>
</dbReference>
<dbReference type="InParanoid" id="A0A2V0PEQ3"/>
<keyword evidence="2 6" id="KW-0698">rRNA processing</keyword>
<evidence type="ECO:0000259" key="9">
    <source>
        <dbReference type="SMART" id="SM01035"/>
    </source>
</evidence>